<feature type="modified residue" description="4-aspartylphosphate" evidence="6">
    <location>
        <position position="556"/>
    </location>
</feature>
<dbReference type="Gene3D" id="3.30.565.10">
    <property type="entry name" value="Histidine kinase-like ATPase, C-terminal domain"/>
    <property type="match status" value="1"/>
</dbReference>
<dbReference type="Pfam" id="PF00512">
    <property type="entry name" value="HisKA"/>
    <property type="match status" value="1"/>
</dbReference>
<dbReference type="SUPFAM" id="SSF55785">
    <property type="entry name" value="PYP-like sensor domain (PAS domain)"/>
    <property type="match status" value="1"/>
</dbReference>
<evidence type="ECO:0000259" key="8">
    <source>
        <dbReference type="PROSITE" id="PS50110"/>
    </source>
</evidence>
<dbReference type="PANTHER" id="PTHR43047">
    <property type="entry name" value="TWO-COMPONENT HISTIDINE PROTEIN KINASE"/>
    <property type="match status" value="1"/>
</dbReference>
<comment type="caution">
    <text evidence="10">The sequence shown here is derived from an EMBL/GenBank/DDBJ whole genome shotgun (WGS) entry which is preliminary data.</text>
</comment>
<dbReference type="Proteomes" id="UP000075502">
    <property type="component" value="Unassembled WGS sequence"/>
</dbReference>
<dbReference type="InterPro" id="IPR035965">
    <property type="entry name" value="PAS-like_dom_sf"/>
</dbReference>
<dbReference type="SUPFAM" id="SSF55874">
    <property type="entry name" value="ATPase domain of HSP90 chaperone/DNA topoisomerase II/histidine kinase"/>
    <property type="match status" value="1"/>
</dbReference>
<proteinExistence type="predicted"/>
<feature type="domain" description="Histidine kinase" evidence="7">
    <location>
        <begin position="267"/>
        <end position="486"/>
    </location>
</feature>
<evidence type="ECO:0000256" key="1">
    <source>
        <dbReference type="ARBA" id="ARBA00000085"/>
    </source>
</evidence>
<dbReference type="InterPro" id="IPR001789">
    <property type="entry name" value="Sig_transdc_resp-reg_receiver"/>
</dbReference>
<feature type="modified residue" description="4-aspartylphosphate" evidence="6">
    <location>
        <position position="66"/>
    </location>
</feature>
<dbReference type="Gene3D" id="3.30.450.20">
    <property type="entry name" value="PAS domain"/>
    <property type="match status" value="1"/>
</dbReference>
<evidence type="ECO:0000256" key="5">
    <source>
        <dbReference type="ARBA" id="ARBA00022777"/>
    </source>
</evidence>
<dbReference type="CDD" id="cd00156">
    <property type="entry name" value="REC"/>
    <property type="match status" value="2"/>
</dbReference>
<dbReference type="InterPro" id="IPR003661">
    <property type="entry name" value="HisK_dim/P_dom"/>
</dbReference>
<dbReference type="Gene3D" id="3.40.50.2300">
    <property type="match status" value="2"/>
</dbReference>
<evidence type="ECO:0000259" key="9">
    <source>
        <dbReference type="PROSITE" id="PS50112"/>
    </source>
</evidence>
<dbReference type="PRINTS" id="PR00344">
    <property type="entry name" value="BCTRLSENSOR"/>
</dbReference>
<dbReference type="PANTHER" id="PTHR43047:SF72">
    <property type="entry name" value="OSMOSENSING HISTIDINE PROTEIN KINASE SLN1"/>
    <property type="match status" value="1"/>
</dbReference>
<sequence length="634" mass="67796">MSAESSQAPPAPRFRLLLIEDSAIAASIVQSHLDAVPWQRAEVAHAETLAAGLARVKEGWDVVLLDLSLPDGEGLEVVERIRDVDAHVPIVVLTGHDDVRLAERALGASVQDYLVKRSLDADALWRAIRYAVSRQQLVTQLARTMAEARENEANLHQLIARSADGVIVLDPGGAVLFANPAAEALLGEGRLVAGRGCPVALPAGETSLELGGHTVFIDVRWVDVDWQGRPSRMALLRDVTGRRRAEELRLRLERTERLAAVGQLAAGVAHEINNPLAYVVANLELLAREIRRLSSQGAATAHLAQPLDDARHGAARVMHIVRDLGVFARSEANEAIGPTDVNAVIEGALNIVHAQIKHRARVVRELAPVSRVGGAEGRLTQVFVNLLINAAQSIREGRVADNLVEVRTRQQGREVVAEVVDSGCGVAEEHMPRLFEPFFTTKRAGEGTGLGLAICRSIVESCGGSIGISSKAGVGTCVRVRLPVWTSAEPAAPPAPARDEGPARRARILVVDDEPLILRALGGLLGSSHEVVCVGSGAQAQRTLRRDAGFDVVLCDLVMQEGSGIELHEWIEAELPALADRVLFMTGGGTSEVSRRFLAAYGGRVLPKPIEPAELIRRVEALLPAKAAEPAAGT</sequence>
<dbReference type="InterPro" id="IPR003594">
    <property type="entry name" value="HATPase_dom"/>
</dbReference>
<keyword evidence="3 6" id="KW-0597">Phosphoprotein</keyword>
<dbReference type="PROSITE" id="PS50110">
    <property type="entry name" value="RESPONSE_REGULATORY"/>
    <property type="match status" value="2"/>
</dbReference>
<dbReference type="Pfam" id="PF13188">
    <property type="entry name" value="PAS_8"/>
    <property type="match status" value="1"/>
</dbReference>
<dbReference type="SUPFAM" id="SSF52172">
    <property type="entry name" value="CheY-like"/>
    <property type="match status" value="2"/>
</dbReference>
<dbReference type="InterPro" id="IPR000014">
    <property type="entry name" value="PAS"/>
</dbReference>
<feature type="domain" description="Response regulatory" evidence="8">
    <location>
        <begin position="15"/>
        <end position="131"/>
    </location>
</feature>
<evidence type="ECO:0000256" key="6">
    <source>
        <dbReference type="PROSITE-ProRule" id="PRU00169"/>
    </source>
</evidence>
<dbReference type="AlphaFoldDB" id="A0A150TBB9"/>
<organism evidence="10 11">
    <name type="scientific">Sorangium cellulosum</name>
    <name type="common">Polyangium cellulosum</name>
    <dbReference type="NCBI Taxonomy" id="56"/>
    <lineage>
        <taxon>Bacteria</taxon>
        <taxon>Pseudomonadati</taxon>
        <taxon>Myxococcota</taxon>
        <taxon>Polyangia</taxon>
        <taxon>Polyangiales</taxon>
        <taxon>Polyangiaceae</taxon>
        <taxon>Sorangium</taxon>
    </lineage>
</organism>
<dbReference type="EMBL" id="JEME01003224">
    <property type="protein sequence ID" value="KYG01788.1"/>
    <property type="molecule type" value="Genomic_DNA"/>
</dbReference>
<dbReference type="PROSITE" id="PS50112">
    <property type="entry name" value="PAS"/>
    <property type="match status" value="1"/>
</dbReference>
<dbReference type="SUPFAM" id="SSF47384">
    <property type="entry name" value="Homodimeric domain of signal transducing histidine kinase"/>
    <property type="match status" value="1"/>
</dbReference>
<feature type="domain" description="PAS" evidence="9">
    <location>
        <begin position="151"/>
        <end position="187"/>
    </location>
</feature>
<comment type="catalytic activity">
    <reaction evidence="1">
        <text>ATP + protein L-histidine = ADP + protein N-phospho-L-histidine.</text>
        <dbReference type="EC" id="2.7.13.3"/>
    </reaction>
</comment>
<evidence type="ECO:0000259" key="7">
    <source>
        <dbReference type="PROSITE" id="PS50109"/>
    </source>
</evidence>
<keyword evidence="5 10" id="KW-0418">Kinase</keyword>
<evidence type="ECO:0000313" key="11">
    <source>
        <dbReference type="Proteomes" id="UP000075502"/>
    </source>
</evidence>
<dbReference type="GO" id="GO:0000155">
    <property type="term" value="F:phosphorelay sensor kinase activity"/>
    <property type="evidence" value="ECO:0007669"/>
    <property type="project" value="InterPro"/>
</dbReference>
<dbReference type="Pfam" id="PF02518">
    <property type="entry name" value="HATPase_c"/>
    <property type="match status" value="1"/>
</dbReference>
<dbReference type="GO" id="GO:0005886">
    <property type="term" value="C:plasma membrane"/>
    <property type="evidence" value="ECO:0007669"/>
    <property type="project" value="TreeGrafter"/>
</dbReference>
<dbReference type="Pfam" id="PF00072">
    <property type="entry name" value="Response_reg"/>
    <property type="match status" value="2"/>
</dbReference>
<dbReference type="InterPro" id="IPR036890">
    <property type="entry name" value="HATPase_C_sf"/>
</dbReference>
<evidence type="ECO:0000256" key="2">
    <source>
        <dbReference type="ARBA" id="ARBA00012438"/>
    </source>
</evidence>
<dbReference type="Gene3D" id="1.10.287.130">
    <property type="match status" value="1"/>
</dbReference>
<dbReference type="CDD" id="cd00130">
    <property type="entry name" value="PAS"/>
    <property type="match status" value="1"/>
</dbReference>
<gene>
    <name evidence="10" type="ORF">BE21_55850</name>
</gene>
<evidence type="ECO:0000256" key="4">
    <source>
        <dbReference type="ARBA" id="ARBA00022679"/>
    </source>
</evidence>
<dbReference type="PROSITE" id="PS50109">
    <property type="entry name" value="HIS_KIN"/>
    <property type="match status" value="1"/>
</dbReference>
<feature type="domain" description="Response regulatory" evidence="8">
    <location>
        <begin position="507"/>
        <end position="623"/>
    </location>
</feature>
<dbReference type="InterPro" id="IPR036097">
    <property type="entry name" value="HisK_dim/P_sf"/>
</dbReference>
<keyword evidence="4" id="KW-0808">Transferase</keyword>
<evidence type="ECO:0000256" key="3">
    <source>
        <dbReference type="ARBA" id="ARBA00022553"/>
    </source>
</evidence>
<evidence type="ECO:0000313" key="10">
    <source>
        <dbReference type="EMBL" id="KYG01788.1"/>
    </source>
</evidence>
<dbReference type="InterPro" id="IPR004358">
    <property type="entry name" value="Sig_transdc_His_kin-like_C"/>
</dbReference>
<accession>A0A150TBB9</accession>
<dbReference type="CDD" id="cd00082">
    <property type="entry name" value="HisKA"/>
    <property type="match status" value="1"/>
</dbReference>
<reference evidence="10 11" key="1">
    <citation type="submission" date="2014-02" db="EMBL/GenBank/DDBJ databases">
        <title>The small core and large imbalanced accessory genome model reveals a collaborative survival strategy of Sorangium cellulosum strains in nature.</title>
        <authorList>
            <person name="Han K."/>
            <person name="Peng R."/>
            <person name="Blom J."/>
            <person name="Li Y.-Z."/>
        </authorList>
    </citation>
    <scope>NUCLEOTIDE SEQUENCE [LARGE SCALE GENOMIC DNA]</scope>
    <source>
        <strain evidence="10 11">So0007-03</strain>
    </source>
</reference>
<dbReference type="SMART" id="SM00388">
    <property type="entry name" value="HisKA"/>
    <property type="match status" value="1"/>
</dbReference>
<dbReference type="SMART" id="SM00387">
    <property type="entry name" value="HATPase_c"/>
    <property type="match status" value="1"/>
</dbReference>
<dbReference type="SMART" id="SM00448">
    <property type="entry name" value="REC"/>
    <property type="match status" value="2"/>
</dbReference>
<dbReference type="GO" id="GO:0009927">
    <property type="term" value="F:histidine phosphotransfer kinase activity"/>
    <property type="evidence" value="ECO:0007669"/>
    <property type="project" value="TreeGrafter"/>
</dbReference>
<dbReference type="InterPro" id="IPR011006">
    <property type="entry name" value="CheY-like_superfamily"/>
</dbReference>
<dbReference type="EC" id="2.7.13.3" evidence="2"/>
<name>A0A150TBB9_SORCE</name>
<protein>
    <recommendedName>
        <fullName evidence="2">histidine kinase</fullName>
        <ecNumber evidence="2">2.7.13.3</ecNumber>
    </recommendedName>
</protein>
<dbReference type="InterPro" id="IPR005467">
    <property type="entry name" value="His_kinase_dom"/>
</dbReference>